<feature type="compositionally biased region" description="Polar residues" evidence="1">
    <location>
        <begin position="45"/>
        <end position="57"/>
    </location>
</feature>
<dbReference type="EMBL" id="JEMN01001080">
    <property type="protein sequence ID" value="KXH49125.1"/>
    <property type="molecule type" value="Genomic_DNA"/>
</dbReference>
<name>A0A135TLX0_9PEZI</name>
<accession>A0A135TLX0</accession>
<evidence type="ECO:0000313" key="3">
    <source>
        <dbReference type="Proteomes" id="UP000070054"/>
    </source>
</evidence>
<protein>
    <submittedName>
        <fullName evidence="2">C2H2 type zinc finger domain-containing protein</fullName>
    </submittedName>
</protein>
<organism evidence="2 3">
    <name type="scientific">Colletotrichum nymphaeae SA-01</name>
    <dbReference type="NCBI Taxonomy" id="1460502"/>
    <lineage>
        <taxon>Eukaryota</taxon>
        <taxon>Fungi</taxon>
        <taxon>Dikarya</taxon>
        <taxon>Ascomycota</taxon>
        <taxon>Pezizomycotina</taxon>
        <taxon>Sordariomycetes</taxon>
        <taxon>Hypocreomycetidae</taxon>
        <taxon>Glomerellales</taxon>
        <taxon>Glomerellaceae</taxon>
        <taxon>Colletotrichum</taxon>
        <taxon>Colletotrichum acutatum species complex</taxon>
    </lineage>
</organism>
<comment type="caution">
    <text evidence="2">The sequence shown here is derived from an EMBL/GenBank/DDBJ whole genome shotgun (WGS) entry which is preliminary data.</text>
</comment>
<reference evidence="2 3" key="1">
    <citation type="submission" date="2014-02" db="EMBL/GenBank/DDBJ databases">
        <title>The genome sequence of Colletotrichum nymphaeae SA-01.</title>
        <authorList>
            <person name="Baroncelli R."/>
            <person name="Thon M.R."/>
        </authorList>
    </citation>
    <scope>NUCLEOTIDE SEQUENCE [LARGE SCALE GENOMIC DNA]</scope>
    <source>
        <strain evidence="2 3">SA-01</strain>
    </source>
</reference>
<feature type="region of interest" description="Disordered" evidence="1">
    <location>
        <begin position="172"/>
        <end position="244"/>
    </location>
</feature>
<feature type="compositionally biased region" description="Basic and acidic residues" evidence="1">
    <location>
        <begin position="191"/>
        <end position="203"/>
    </location>
</feature>
<dbReference type="AlphaFoldDB" id="A0A135TLX0"/>
<keyword evidence="3" id="KW-1185">Reference proteome</keyword>
<feature type="region of interest" description="Disordered" evidence="1">
    <location>
        <begin position="1"/>
        <end position="64"/>
    </location>
</feature>
<feature type="compositionally biased region" description="Basic and acidic residues" evidence="1">
    <location>
        <begin position="31"/>
        <end position="40"/>
    </location>
</feature>
<dbReference type="Proteomes" id="UP000070054">
    <property type="component" value="Unassembled WGS sequence"/>
</dbReference>
<evidence type="ECO:0000256" key="1">
    <source>
        <dbReference type="SAM" id="MobiDB-lite"/>
    </source>
</evidence>
<dbReference type="OrthoDB" id="6077919at2759"/>
<sequence length="244" mass="27192">MIDDLKADSARWEAERQRRAAKSPAGMSSGRKPEYLERAHAFAAETSSPDGSLSYPKQYSGHPAPEYQTEIEQEAYSKAKDYSTSALMQRYIEDTDDLQDRLNTGSREIEQQQTEDILLPSPLRPKSSIIIASGSKPVHRKVKPIQGDAVLVDHLGNGTQPDIAQAAALEPLNSNNEPGESSPAAWLHAKSGADDNSLRDFTRRYPRPFAGNSGVSREEAYEEVEHDDRHRKTTLDFLDLSQRK</sequence>
<evidence type="ECO:0000313" key="2">
    <source>
        <dbReference type="EMBL" id="KXH49125.1"/>
    </source>
</evidence>
<proteinExistence type="predicted"/>
<feature type="compositionally biased region" description="Basic and acidic residues" evidence="1">
    <location>
        <begin position="1"/>
        <end position="18"/>
    </location>
</feature>
<gene>
    <name evidence="2" type="ORF">CNYM01_10026</name>
</gene>